<dbReference type="EMBL" id="CM027689">
    <property type="protein sequence ID" value="KAG0514239.1"/>
    <property type="molecule type" value="Genomic_DNA"/>
</dbReference>
<organism evidence="1 2">
    <name type="scientific">Sorghum bicolor</name>
    <name type="common">Sorghum</name>
    <name type="synonym">Sorghum vulgare</name>
    <dbReference type="NCBI Taxonomy" id="4558"/>
    <lineage>
        <taxon>Eukaryota</taxon>
        <taxon>Viridiplantae</taxon>
        <taxon>Streptophyta</taxon>
        <taxon>Embryophyta</taxon>
        <taxon>Tracheophyta</taxon>
        <taxon>Spermatophyta</taxon>
        <taxon>Magnoliopsida</taxon>
        <taxon>Liliopsida</taxon>
        <taxon>Poales</taxon>
        <taxon>Poaceae</taxon>
        <taxon>PACMAD clade</taxon>
        <taxon>Panicoideae</taxon>
        <taxon>Andropogonodae</taxon>
        <taxon>Andropogoneae</taxon>
        <taxon>Sorghinae</taxon>
        <taxon>Sorghum</taxon>
    </lineage>
</organism>
<evidence type="ECO:0000313" key="2">
    <source>
        <dbReference type="Proteomes" id="UP000807115"/>
    </source>
</evidence>
<proteinExistence type="predicted"/>
<protein>
    <submittedName>
        <fullName evidence="1">Uncharacterized protein</fullName>
    </submittedName>
</protein>
<dbReference type="AlphaFoldDB" id="A0A921U105"/>
<reference evidence="1" key="1">
    <citation type="journal article" date="2019" name="BMC Genomics">
        <title>A new reference genome for Sorghum bicolor reveals high levels of sequence similarity between sweet and grain genotypes: implications for the genetics of sugar metabolism.</title>
        <authorList>
            <person name="Cooper E.A."/>
            <person name="Brenton Z.W."/>
            <person name="Flinn B.S."/>
            <person name="Jenkins J."/>
            <person name="Shu S."/>
            <person name="Flowers D."/>
            <person name="Luo F."/>
            <person name="Wang Y."/>
            <person name="Xia P."/>
            <person name="Barry K."/>
            <person name="Daum C."/>
            <person name="Lipzen A."/>
            <person name="Yoshinaga Y."/>
            <person name="Schmutz J."/>
            <person name="Saski C."/>
            <person name="Vermerris W."/>
            <person name="Kresovich S."/>
        </authorList>
    </citation>
    <scope>NUCLEOTIDE SEQUENCE</scope>
</reference>
<accession>A0A921U105</accession>
<dbReference type="Proteomes" id="UP000807115">
    <property type="component" value="Chromosome 10"/>
</dbReference>
<reference evidence="1" key="2">
    <citation type="submission" date="2020-10" db="EMBL/GenBank/DDBJ databases">
        <authorList>
            <person name="Cooper E.A."/>
            <person name="Brenton Z.W."/>
            <person name="Flinn B.S."/>
            <person name="Jenkins J."/>
            <person name="Shu S."/>
            <person name="Flowers D."/>
            <person name="Luo F."/>
            <person name="Wang Y."/>
            <person name="Xia P."/>
            <person name="Barry K."/>
            <person name="Daum C."/>
            <person name="Lipzen A."/>
            <person name="Yoshinaga Y."/>
            <person name="Schmutz J."/>
            <person name="Saski C."/>
            <person name="Vermerris W."/>
            <person name="Kresovich S."/>
        </authorList>
    </citation>
    <scope>NUCLEOTIDE SEQUENCE</scope>
</reference>
<name>A0A921U105_SORBI</name>
<sequence length="104" mass="12006">MYKNAHHCIKGMKVLEIQHTANSQTFSMFPNTCPKGDYQVETPPGLLNGMVTIPLILMHQLLNITNITIILCPPILEIYKIKRWYSHFSAVELCICTNFCKYYI</sequence>
<gene>
    <name evidence="1" type="ORF">BDA96_10G173500</name>
</gene>
<comment type="caution">
    <text evidence="1">The sequence shown here is derived from an EMBL/GenBank/DDBJ whole genome shotgun (WGS) entry which is preliminary data.</text>
</comment>
<evidence type="ECO:0000313" key="1">
    <source>
        <dbReference type="EMBL" id="KAG0514239.1"/>
    </source>
</evidence>